<dbReference type="STRING" id="1755647.AS156_12830"/>
<protein>
    <submittedName>
        <fullName evidence="2">Uncharacterized protein DUF4239</fullName>
    </submittedName>
</protein>
<dbReference type="Proteomes" id="UP000321304">
    <property type="component" value="Unassembled WGS sequence"/>
</dbReference>
<accession>A0A560L6V7</accession>
<dbReference type="AlphaFoldDB" id="A0A560L6V7"/>
<keyword evidence="3" id="KW-1185">Reference proteome</keyword>
<evidence type="ECO:0000313" key="3">
    <source>
        <dbReference type="Proteomes" id="UP000321304"/>
    </source>
</evidence>
<keyword evidence="1" id="KW-0472">Membrane</keyword>
<evidence type="ECO:0000313" key="2">
    <source>
        <dbReference type="EMBL" id="TWB91338.1"/>
    </source>
</evidence>
<name>A0A560L6V7_9BRAD</name>
<keyword evidence="1" id="KW-1133">Transmembrane helix</keyword>
<feature type="transmembrane region" description="Helical" evidence="1">
    <location>
        <begin position="20"/>
        <end position="39"/>
    </location>
</feature>
<gene>
    <name evidence="2" type="ORF">FBZ93_113207</name>
</gene>
<dbReference type="InterPro" id="IPR025333">
    <property type="entry name" value="DUF4239"/>
</dbReference>
<reference evidence="2 3" key="1">
    <citation type="submission" date="2019-06" db="EMBL/GenBank/DDBJ databases">
        <title>Genomic Encyclopedia of Type Strains, Phase IV (KMG-V): Genome sequencing to study the core and pangenomes of soil and plant-associated prokaryotes.</title>
        <authorList>
            <person name="Whitman W."/>
        </authorList>
    </citation>
    <scope>NUCLEOTIDE SEQUENCE [LARGE SCALE GENOMIC DNA]</scope>
    <source>
        <strain evidence="2 3">BR 10355</strain>
    </source>
</reference>
<proteinExistence type="predicted"/>
<feature type="transmembrane region" description="Helical" evidence="1">
    <location>
        <begin position="219"/>
        <end position="239"/>
    </location>
</feature>
<sequence>MRCAPCYPAHLILSQVSQAVVAVVVAILIFMLLGGAALGTMAIHGRLEDHHRSDETNTSVRLVATLFVTMPSLLLGLMMNNSANTYVAVDRNLHVFATDLILLDRSLRPLGPSADEPRRRLLAYVEQVLKDVPISRANEVSEHLLDEVGTSLRELRFGDEQKVALWNDARSLYRQAVQQRWTFVEQSDGSFPSPLICILVGWLTLMFATLGFRAPRNAVVISTYVAAAALVAAAIYLILEMSTPFSGPIQISDRPLVRAAEEIRR</sequence>
<evidence type="ECO:0000256" key="1">
    <source>
        <dbReference type="SAM" id="Phobius"/>
    </source>
</evidence>
<dbReference type="EMBL" id="VITY01000013">
    <property type="protein sequence ID" value="TWB91338.1"/>
    <property type="molecule type" value="Genomic_DNA"/>
</dbReference>
<comment type="caution">
    <text evidence="2">The sequence shown here is derived from an EMBL/GenBank/DDBJ whole genome shotgun (WGS) entry which is preliminary data.</text>
</comment>
<dbReference type="Pfam" id="PF14023">
    <property type="entry name" value="Bestrophin-like"/>
    <property type="match status" value="1"/>
</dbReference>
<feature type="transmembrane region" description="Helical" evidence="1">
    <location>
        <begin position="191"/>
        <end position="212"/>
    </location>
</feature>
<feature type="transmembrane region" description="Helical" evidence="1">
    <location>
        <begin position="60"/>
        <end position="79"/>
    </location>
</feature>
<keyword evidence="1" id="KW-0812">Transmembrane</keyword>
<organism evidence="2 3">
    <name type="scientific">Bradyrhizobium macuxiense</name>
    <dbReference type="NCBI Taxonomy" id="1755647"/>
    <lineage>
        <taxon>Bacteria</taxon>
        <taxon>Pseudomonadati</taxon>
        <taxon>Pseudomonadota</taxon>
        <taxon>Alphaproteobacteria</taxon>
        <taxon>Hyphomicrobiales</taxon>
        <taxon>Nitrobacteraceae</taxon>
        <taxon>Bradyrhizobium</taxon>
    </lineage>
</organism>